<protein>
    <recommendedName>
        <fullName evidence="4">DUF4145 domain-containing protein</fullName>
    </recommendedName>
</protein>
<evidence type="ECO:0000313" key="2">
    <source>
        <dbReference type="EMBL" id="GGX39962.1"/>
    </source>
</evidence>
<evidence type="ECO:0000256" key="1">
    <source>
        <dbReference type="SAM" id="Phobius"/>
    </source>
</evidence>
<gene>
    <name evidence="2" type="ORF">GCM10007392_03160</name>
</gene>
<evidence type="ECO:0008006" key="4">
    <source>
        <dbReference type="Google" id="ProtNLM"/>
    </source>
</evidence>
<keyword evidence="1" id="KW-0812">Transmembrane</keyword>
<proteinExistence type="predicted"/>
<dbReference type="AlphaFoldDB" id="A0A918JZX4"/>
<evidence type="ECO:0000313" key="3">
    <source>
        <dbReference type="Proteomes" id="UP000626148"/>
    </source>
</evidence>
<keyword evidence="3" id="KW-1185">Reference proteome</keyword>
<dbReference type="RefSeq" id="WP_189606737.1">
    <property type="nucleotide sequence ID" value="NZ_BMXR01000001.1"/>
</dbReference>
<accession>A0A918JZX4</accession>
<keyword evidence="1" id="KW-0472">Membrane</keyword>
<dbReference type="Proteomes" id="UP000626148">
    <property type="component" value="Unassembled WGS sequence"/>
</dbReference>
<name>A0A918JZX4_9GAMM</name>
<reference evidence="2" key="2">
    <citation type="submission" date="2020-09" db="EMBL/GenBank/DDBJ databases">
        <authorList>
            <person name="Sun Q."/>
            <person name="Kim S."/>
        </authorList>
    </citation>
    <scope>NUCLEOTIDE SEQUENCE</scope>
    <source>
        <strain evidence="2">KCTC 22169</strain>
    </source>
</reference>
<keyword evidence="1" id="KW-1133">Transmembrane helix</keyword>
<comment type="caution">
    <text evidence="2">The sequence shown here is derived from an EMBL/GenBank/DDBJ whole genome shotgun (WGS) entry which is preliminary data.</text>
</comment>
<reference evidence="2" key="1">
    <citation type="journal article" date="2014" name="Int. J. Syst. Evol. Microbiol.">
        <title>Complete genome sequence of Corynebacterium casei LMG S-19264T (=DSM 44701T), isolated from a smear-ripened cheese.</title>
        <authorList>
            <consortium name="US DOE Joint Genome Institute (JGI-PGF)"/>
            <person name="Walter F."/>
            <person name="Albersmeier A."/>
            <person name="Kalinowski J."/>
            <person name="Ruckert C."/>
        </authorList>
    </citation>
    <scope>NUCLEOTIDE SEQUENCE</scope>
    <source>
        <strain evidence="2">KCTC 22169</strain>
    </source>
</reference>
<dbReference type="EMBL" id="BMXR01000001">
    <property type="protein sequence ID" value="GGX39962.1"/>
    <property type="molecule type" value="Genomic_DNA"/>
</dbReference>
<sequence>MGLLDFTAATINSLAWPTAVVVIVILLRKEVANLLARITKIKHKDSEIDLAGEVEAAASSADKALGGVAEANSDSERERINRLAEDSPRGAILDAWLSVEEAMTDYEKRHGIEHANSHAPPHRRIQSIQWNNLDAPTLGQGVLQMLDKLRRIRNDAVHTTDSDITPDTARDYAALAARVKAKLEEA</sequence>
<organism evidence="2 3">
    <name type="scientific">Saccharospirillum salsuginis</name>
    <dbReference type="NCBI Taxonomy" id="418750"/>
    <lineage>
        <taxon>Bacteria</taxon>
        <taxon>Pseudomonadati</taxon>
        <taxon>Pseudomonadota</taxon>
        <taxon>Gammaproteobacteria</taxon>
        <taxon>Oceanospirillales</taxon>
        <taxon>Saccharospirillaceae</taxon>
        <taxon>Saccharospirillum</taxon>
    </lineage>
</organism>
<feature type="transmembrane region" description="Helical" evidence="1">
    <location>
        <begin position="6"/>
        <end position="27"/>
    </location>
</feature>